<gene>
    <name evidence="1" type="ORF">FRX31_010840</name>
</gene>
<feature type="non-terminal residue" evidence="1">
    <location>
        <position position="1"/>
    </location>
</feature>
<organism evidence="1 2">
    <name type="scientific">Thalictrum thalictroides</name>
    <name type="common">Rue-anemone</name>
    <name type="synonym">Anemone thalictroides</name>
    <dbReference type="NCBI Taxonomy" id="46969"/>
    <lineage>
        <taxon>Eukaryota</taxon>
        <taxon>Viridiplantae</taxon>
        <taxon>Streptophyta</taxon>
        <taxon>Embryophyta</taxon>
        <taxon>Tracheophyta</taxon>
        <taxon>Spermatophyta</taxon>
        <taxon>Magnoliopsida</taxon>
        <taxon>Ranunculales</taxon>
        <taxon>Ranunculaceae</taxon>
        <taxon>Thalictroideae</taxon>
        <taxon>Thalictrum</taxon>
    </lineage>
</organism>
<protein>
    <submittedName>
        <fullName evidence="1">Uncharacterized protein</fullName>
    </submittedName>
</protein>
<comment type="caution">
    <text evidence="1">The sequence shown here is derived from an EMBL/GenBank/DDBJ whole genome shotgun (WGS) entry which is preliminary data.</text>
</comment>
<dbReference type="EMBL" id="JABWDY010011756">
    <property type="protein sequence ID" value="KAF5199572.1"/>
    <property type="molecule type" value="Genomic_DNA"/>
</dbReference>
<sequence>YKGTNQEDITPVILLLLSTSWTLGVDHNKRVEFSTGSLKRLRQYMLIVLVC</sequence>
<dbReference type="AlphaFoldDB" id="A0A7J6WU56"/>
<evidence type="ECO:0000313" key="2">
    <source>
        <dbReference type="Proteomes" id="UP000554482"/>
    </source>
</evidence>
<accession>A0A7J6WU56</accession>
<keyword evidence="2" id="KW-1185">Reference proteome</keyword>
<proteinExistence type="predicted"/>
<dbReference type="Proteomes" id="UP000554482">
    <property type="component" value="Unassembled WGS sequence"/>
</dbReference>
<reference evidence="1 2" key="1">
    <citation type="submission" date="2020-06" db="EMBL/GenBank/DDBJ databases">
        <title>Transcriptomic and genomic resources for Thalictrum thalictroides and T. hernandezii: Facilitating candidate gene discovery in an emerging model plant lineage.</title>
        <authorList>
            <person name="Arias T."/>
            <person name="Riano-Pachon D.M."/>
            <person name="Di Stilio V.S."/>
        </authorList>
    </citation>
    <scope>NUCLEOTIDE SEQUENCE [LARGE SCALE GENOMIC DNA]</scope>
    <source>
        <strain evidence="2">cv. WT478/WT964</strain>
        <tissue evidence="1">Leaves</tissue>
    </source>
</reference>
<name>A0A7J6WU56_THATH</name>
<evidence type="ECO:0000313" key="1">
    <source>
        <dbReference type="EMBL" id="KAF5199572.1"/>
    </source>
</evidence>